<keyword evidence="1" id="KW-0472">Membrane</keyword>
<keyword evidence="1" id="KW-0812">Transmembrane</keyword>
<gene>
    <name evidence="2" type="ORF">L931_05290</name>
</gene>
<name>T2SX70_HELPX</name>
<comment type="caution">
    <text evidence="2">The sequence shown here is derived from an EMBL/GenBank/DDBJ whole genome shotgun (WGS) entry which is preliminary data.</text>
</comment>
<dbReference type="AlphaFoldDB" id="T2SX70"/>
<dbReference type="EMBL" id="ASYS01000245">
    <property type="protein sequence ID" value="EQD96890.1"/>
    <property type="molecule type" value="Genomic_DNA"/>
</dbReference>
<dbReference type="Proteomes" id="UP000015645">
    <property type="component" value="Unassembled WGS sequence"/>
</dbReference>
<evidence type="ECO:0000256" key="1">
    <source>
        <dbReference type="SAM" id="Phobius"/>
    </source>
</evidence>
<evidence type="ECO:0000313" key="3">
    <source>
        <dbReference type="Proteomes" id="UP000015645"/>
    </source>
</evidence>
<feature type="transmembrane region" description="Helical" evidence="1">
    <location>
        <begin position="20"/>
        <end position="40"/>
    </location>
</feature>
<reference evidence="2 3" key="1">
    <citation type="journal article" date="2013" name="Genome Announc.">
        <title>Draft Genome Sequences of Helicobacter pylori Strains Isolated from Regions of Low and High Gastric Cancer Risk in Colombia.</title>
        <authorList>
            <person name="Sheh A."/>
            <person name="Piazuelo M.B."/>
            <person name="Wilson K.T."/>
            <person name="Correa P."/>
            <person name="Fox J.G."/>
        </authorList>
    </citation>
    <scope>NUCLEOTIDE SEQUENCE [LARGE SCALE GENOMIC DNA]</scope>
    <source>
        <strain evidence="2 3">PZ5024</strain>
    </source>
</reference>
<dbReference type="PATRIC" id="fig|1337391.3.peg.994"/>
<sequence length="49" mass="5868">MYLEYYSIKRFFFLSFLKNFVIFLLLALFVSFGGVGTHFLHLKLIFLRG</sequence>
<evidence type="ECO:0000313" key="2">
    <source>
        <dbReference type="EMBL" id="EQD96890.1"/>
    </source>
</evidence>
<proteinExistence type="predicted"/>
<accession>T2SX70</accession>
<organism evidence="2 3">
    <name type="scientific">Helicobacter pylori PZ5024</name>
    <dbReference type="NCBI Taxonomy" id="1337391"/>
    <lineage>
        <taxon>Bacteria</taxon>
        <taxon>Pseudomonadati</taxon>
        <taxon>Campylobacterota</taxon>
        <taxon>Epsilonproteobacteria</taxon>
        <taxon>Campylobacterales</taxon>
        <taxon>Helicobacteraceae</taxon>
        <taxon>Helicobacter</taxon>
    </lineage>
</organism>
<keyword evidence="1" id="KW-1133">Transmembrane helix</keyword>
<protein>
    <submittedName>
        <fullName evidence="2">Uncharacterized protein</fullName>
    </submittedName>
</protein>